<keyword evidence="5" id="KW-1185">Reference proteome</keyword>
<comment type="pathway">
    <text evidence="2">Secondary metabolite metabolism; quinolate metabolism.</text>
</comment>
<evidence type="ECO:0000313" key="4">
    <source>
        <dbReference type="EMBL" id="KAJ6649668.1"/>
    </source>
</evidence>
<dbReference type="EC" id="4.1.1.45" evidence="2"/>
<dbReference type="Pfam" id="PF04909">
    <property type="entry name" value="Amidohydro_2"/>
    <property type="match status" value="1"/>
</dbReference>
<dbReference type="EMBL" id="WJQU01000001">
    <property type="protein sequence ID" value="KAJ6649668.1"/>
    <property type="molecule type" value="Genomic_DNA"/>
</dbReference>
<comment type="caution">
    <text evidence="4">The sequence shown here is derived from an EMBL/GenBank/DDBJ whole genome shotgun (WGS) entry which is preliminary data.</text>
</comment>
<dbReference type="InterPro" id="IPR006680">
    <property type="entry name" value="Amidohydro-rel"/>
</dbReference>
<name>A0A9Q0NG83_9DIPT</name>
<sequence>MTARKAIDAWCQMAVPNFIRQVPEVKRLLIQSKTPTGAMEKGLTAEQTIHLMDKAGVDKLCLSAWYRPGQTVISNEMIYEWTKLYPERFIGIGGVDLLQPRSACLELEKAVKDYGFKGLRVIPWLWKLPPNDKHYYPLFVKCIELDIPFFTQVGHTGPLMPSETGRPIPYLDEVALTFPELKIVGGHIGYPWTNEMIGMCWKHENVYLDTSAYLPAYYPPELLHYMKTYGQDKVCYGTNFPQLQWKQTMEQVSELKLSPDVEEKFLFKNISKLHIEIGK</sequence>
<dbReference type="InterPro" id="IPR032466">
    <property type="entry name" value="Metal_Hydrolase"/>
</dbReference>
<dbReference type="Gene3D" id="3.20.20.140">
    <property type="entry name" value="Metal-dependent hydrolases"/>
    <property type="match status" value="1"/>
</dbReference>
<dbReference type="AlphaFoldDB" id="A0A9Q0NG83"/>
<organism evidence="4 5">
    <name type="scientific">Pseudolycoriella hygida</name>
    <dbReference type="NCBI Taxonomy" id="35572"/>
    <lineage>
        <taxon>Eukaryota</taxon>
        <taxon>Metazoa</taxon>
        <taxon>Ecdysozoa</taxon>
        <taxon>Arthropoda</taxon>
        <taxon>Hexapoda</taxon>
        <taxon>Insecta</taxon>
        <taxon>Pterygota</taxon>
        <taxon>Neoptera</taxon>
        <taxon>Endopterygota</taxon>
        <taxon>Diptera</taxon>
        <taxon>Nematocera</taxon>
        <taxon>Sciaroidea</taxon>
        <taxon>Sciaridae</taxon>
        <taxon>Pseudolycoriella</taxon>
    </lineage>
</organism>
<feature type="domain" description="Amidohydrolase-related" evidence="3">
    <location>
        <begin position="74"/>
        <end position="271"/>
    </location>
</feature>
<comment type="subunit">
    <text evidence="2">Monomer.</text>
</comment>
<dbReference type="GO" id="GO:0016787">
    <property type="term" value="F:hydrolase activity"/>
    <property type="evidence" value="ECO:0007669"/>
    <property type="project" value="InterPro"/>
</dbReference>
<gene>
    <name evidence="4" type="primary">Acmsd_0</name>
    <name evidence="4" type="ORF">Bhyg_04907</name>
</gene>
<proteinExistence type="inferred from homology"/>
<dbReference type="PANTHER" id="PTHR21240">
    <property type="entry name" value="2-AMINO-3-CARBOXYLMUCONATE-6-SEMIALDEHYDE DECARBOXYLASE"/>
    <property type="match status" value="1"/>
</dbReference>
<keyword evidence="2" id="KW-0210">Decarboxylase</keyword>
<dbReference type="InterPro" id="IPR032465">
    <property type="entry name" value="ACMSD"/>
</dbReference>
<accession>A0A9Q0NG83</accession>
<evidence type="ECO:0000259" key="3">
    <source>
        <dbReference type="Pfam" id="PF04909"/>
    </source>
</evidence>
<keyword evidence="1 2" id="KW-0456">Lyase</keyword>
<reference evidence="4" key="1">
    <citation type="submission" date="2022-07" db="EMBL/GenBank/DDBJ databases">
        <authorList>
            <person name="Trinca V."/>
            <person name="Uliana J.V.C."/>
            <person name="Torres T.T."/>
            <person name="Ward R.J."/>
            <person name="Monesi N."/>
        </authorList>
    </citation>
    <scope>NUCLEOTIDE SEQUENCE</scope>
    <source>
        <strain evidence="4">HSMRA1968</strain>
        <tissue evidence="4">Whole embryos</tissue>
    </source>
</reference>
<dbReference type="SUPFAM" id="SSF51556">
    <property type="entry name" value="Metallo-dependent hydrolases"/>
    <property type="match status" value="1"/>
</dbReference>
<dbReference type="PANTHER" id="PTHR21240:SF19">
    <property type="entry name" value="CATALYTIC_ HYDROLASE"/>
    <property type="match status" value="1"/>
</dbReference>
<comment type="similarity">
    <text evidence="2">Belongs to the metallo-dependent hydrolases superfamily.</text>
</comment>
<dbReference type="GO" id="GO:0001760">
    <property type="term" value="F:aminocarboxymuconate-semialdehyde decarboxylase activity"/>
    <property type="evidence" value="ECO:0007669"/>
    <property type="project" value="UniProtKB-UniRule"/>
</dbReference>
<evidence type="ECO:0000313" key="5">
    <source>
        <dbReference type="Proteomes" id="UP001151699"/>
    </source>
</evidence>
<comment type="catalytic activity">
    <reaction evidence="2">
        <text>2-amino-3-carboxymuconate 6-semialdehyde + H(+) = 2-aminomuconate 6-semialdehyde + CO2</text>
        <dbReference type="Rhea" id="RHEA:16557"/>
        <dbReference type="ChEBI" id="CHEBI:15378"/>
        <dbReference type="ChEBI" id="CHEBI:16526"/>
        <dbReference type="ChEBI" id="CHEBI:77634"/>
        <dbReference type="ChEBI" id="CHEBI:77803"/>
        <dbReference type="EC" id="4.1.1.45"/>
    </reaction>
</comment>
<dbReference type="OrthoDB" id="432010at2759"/>
<evidence type="ECO:0000256" key="2">
    <source>
        <dbReference type="RuleBase" id="RU366045"/>
    </source>
</evidence>
<protein>
    <recommendedName>
        <fullName evidence="2">2-amino-3-carboxymuconate-6-semialdehyde decarboxylase</fullName>
        <ecNumber evidence="2">4.1.1.45</ecNumber>
    </recommendedName>
    <alternativeName>
        <fullName evidence="2">Picolinate carboxylase</fullName>
    </alternativeName>
</protein>
<dbReference type="GO" id="GO:1904985">
    <property type="term" value="P:negative regulation of quinolinate biosynthetic process"/>
    <property type="evidence" value="ECO:0007669"/>
    <property type="project" value="UniProtKB-UniRule"/>
</dbReference>
<evidence type="ECO:0000256" key="1">
    <source>
        <dbReference type="ARBA" id="ARBA00023239"/>
    </source>
</evidence>
<dbReference type="Proteomes" id="UP001151699">
    <property type="component" value="Chromosome A"/>
</dbReference>
<dbReference type="GO" id="GO:0005829">
    <property type="term" value="C:cytosol"/>
    <property type="evidence" value="ECO:0007669"/>
    <property type="project" value="UniProtKB-UniRule"/>
</dbReference>
<comment type="function">
    <text evidence="2">Converts alpha-amino-beta-carboxymuconate-epsilon-semialdehyde (ACMS) to alpha-aminomuconate semialdehyde (AMS).</text>
</comment>